<dbReference type="RefSeq" id="WP_164029644.1">
    <property type="nucleotide sequence ID" value="NZ_JAABOQ010000002.1"/>
</dbReference>
<evidence type="ECO:0000313" key="1">
    <source>
        <dbReference type="EMBL" id="NER16369.1"/>
    </source>
</evidence>
<name>A0A6M0CKI9_9FLAO</name>
<protein>
    <submittedName>
        <fullName evidence="1">DUF4249 family protein</fullName>
    </submittedName>
</protein>
<comment type="caution">
    <text evidence="1">The sequence shown here is derived from an EMBL/GenBank/DDBJ whole genome shotgun (WGS) entry which is preliminary data.</text>
</comment>
<dbReference type="AlphaFoldDB" id="A0A6M0CKI9"/>
<accession>A0A6M0CKI9</accession>
<dbReference type="Proteomes" id="UP000474296">
    <property type="component" value="Unassembled WGS sequence"/>
</dbReference>
<reference evidence="1 2" key="1">
    <citation type="submission" date="2020-01" db="EMBL/GenBank/DDBJ databases">
        <title>Spongiivirga citrea KCTC 32990T.</title>
        <authorList>
            <person name="Wang G."/>
        </authorList>
    </citation>
    <scope>NUCLEOTIDE SEQUENCE [LARGE SCALE GENOMIC DNA]</scope>
    <source>
        <strain evidence="1 2">KCTC 32990</strain>
    </source>
</reference>
<evidence type="ECO:0000313" key="2">
    <source>
        <dbReference type="Proteomes" id="UP000474296"/>
    </source>
</evidence>
<sequence>MNRTYCKISFLCGIAVFTLFGCIETFEPGTETFEDILVVQATLTNEMKQQEVVLTRSFRFEDEMPSFERQAEVRIIASNGAEYVFTEVVPGTYRSSTSFAAEANVDYELAIQTASGNSYRSRAIQLPSITTIDNLEAKRMTNSNGVEGMAILVDSFDPTGGSQYYRYEFEETYKIIAPEWRPFDLEIASFAPPAVNVIVRDREERICYNSARETSLILESTIDRIEDRIEDFPVRFISSDNYIISHRYSVLVKQYVHSVNAFTFYETLRDLSQSESLFSDNQPGFIAGNVFSTTNEDEKVAGFFDVASVDQKRIYFNYVDFYPGERLPPYVTACVTFAPELQDPGGGTPLLDAIADGNVRYFSENENPRPDEGPYLLVSRTCGDCTVLGSNIKPDFWEDE</sequence>
<gene>
    <name evidence="1" type="ORF">GWK10_04065</name>
</gene>
<dbReference type="PROSITE" id="PS51257">
    <property type="entry name" value="PROKAR_LIPOPROTEIN"/>
    <property type="match status" value="1"/>
</dbReference>
<dbReference type="Pfam" id="PF14054">
    <property type="entry name" value="DUF4249"/>
    <property type="match status" value="1"/>
</dbReference>
<organism evidence="1 2">
    <name type="scientific">Spongiivirga citrea</name>
    <dbReference type="NCBI Taxonomy" id="1481457"/>
    <lineage>
        <taxon>Bacteria</taxon>
        <taxon>Pseudomonadati</taxon>
        <taxon>Bacteroidota</taxon>
        <taxon>Flavobacteriia</taxon>
        <taxon>Flavobacteriales</taxon>
        <taxon>Flavobacteriaceae</taxon>
        <taxon>Spongiivirga</taxon>
    </lineage>
</organism>
<dbReference type="InterPro" id="IPR025345">
    <property type="entry name" value="DUF4249"/>
</dbReference>
<keyword evidence="2" id="KW-1185">Reference proteome</keyword>
<proteinExistence type="predicted"/>
<dbReference type="EMBL" id="JAABOQ010000002">
    <property type="protein sequence ID" value="NER16369.1"/>
    <property type="molecule type" value="Genomic_DNA"/>
</dbReference>